<dbReference type="Gene3D" id="1.25.40.20">
    <property type="entry name" value="Ankyrin repeat-containing domain"/>
    <property type="match status" value="1"/>
</dbReference>
<dbReference type="PANTHER" id="PTHR24171">
    <property type="entry name" value="ANKYRIN REPEAT DOMAIN-CONTAINING PROTEIN 39-RELATED"/>
    <property type="match status" value="1"/>
</dbReference>
<gene>
    <name evidence="6" type="ORF">HCX48_08360</name>
</gene>
<keyword evidence="1" id="KW-0677">Repeat</keyword>
<feature type="chain" id="PRO_5045263959" evidence="5">
    <location>
        <begin position="50"/>
        <end position="402"/>
    </location>
</feature>
<protein>
    <submittedName>
        <fullName evidence="6">Ankyrin repeat domain-containing protein</fullName>
    </submittedName>
</protein>
<evidence type="ECO:0000256" key="4">
    <source>
        <dbReference type="SAM" id="MobiDB-lite"/>
    </source>
</evidence>
<accession>A0ABX0WHP5</accession>
<dbReference type="InterPro" id="IPR002110">
    <property type="entry name" value="Ankyrin_rpt"/>
</dbReference>
<dbReference type="Pfam" id="PF12796">
    <property type="entry name" value="Ank_2"/>
    <property type="match status" value="1"/>
</dbReference>
<feature type="repeat" description="ANK" evidence="3">
    <location>
        <begin position="183"/>
        <end position="215"/>
    </location>
</feature>
<evidence type="ECO:0000256" key="1">
    <source>
        <dbReference type="ARBA" id="ARBA00022737"/>
    </source>
</evidence>
<keyword evidence="2 3" id="KW-0040">ANK repeat</keyword>
<evidence type="ECO:0000256" key="2">
    <source>
        <dbReference type="ARBA" id="ARBA00023043"/>
    </source>
</evidence>
<evidence type="ECO:0000313" key="6">
    <source>
        <dbReference type="EMBL" id="NJA89231.1"/>
    </source>
</evidence>
<dbReference type="EMBL" id="JAATWB010000005">
    <property type="protein sequence ID" value="NJA89231.1"/>
    <property type="molecule type" value="Genomic_DNA"/>
</dbReference>
<feature type="compositionally biased region" description="Low complexity" evidence="4">
    <location>
        <begin position="339"/>
        <end position="363"/>
    </location>
</feature>
<dbReference type="Proteomes" id="UP000720344">
    <property type="component" value="Unassembled WGS sequence"/>
</dbReference>
<keyword evidence="7" id="KW-1185">Reference proteome</keyword>
<dbReference type="SMART" id="SM00248">
    <property type="entry name" value="ANK"/>
    <property type="match status" value="4"/>
</dbReference>
<dbReference type="InterPro" id="IPR036770">
    <property type="entry name" value="Ankyrin_rpt-contain_sf"/>
</dbReference>
<dbReference type="PROSITE" id="PS50297">
    <property type="entry name" value="ANK_REP_REGION"/>
    <property type="match status" value="3"/>
</dbReference>
<feature type="repeat" description="ANK" evidence="3">
    <location>
        <begin position="118"/>
        <end position="150"/>
    </location>
</feature>
<name>A0ABX0WHP5_9RHOO</name>
<comment type="caution">
    <text evidence="6">The sequence shown here is derived from an EMBL/GenBank/DDBJ whole genome shotgun (WGS) entry which is preliminary data.</text>
</comment>
<feature type="signal peptide" evidence="5">
    <location>
        <begin position="1"/>
        <end position="49"/>
    </location>
</feature>
<feature type="repeat" description="ANK" evidence="3">
    <location>
        <begin position="150"/>
        <end position="182"/>
    </location>
</feature>
<feature type="region of interest" description="Disordered" evidence="4">
    <location>
        <begin position="299"/>
        <end position="368"/>
    </location>
</feature>
<dbReference type="SUPFAM" id="SSF48403">
    <property type="entry name" value="Ankyrin repeat"/>
    <property type="match status" value="1"/>
</dbReference>
<evidence type="ECO:0000313" key="7">
    <source>
        <dbReference type="Proteomes" id="UP000720344"/>
    </source>
</evidence>
<organism evidence="6 7">
    <name type="scientific">Rhodocyclus gracilis</name>
    <dbReference type="NCBI Taxonomy" id="2929842"/>
    <lineage>
        <taxon>Bacteria</taxon>
        <taxon>Pseudomonadati</taxon>
        <taxon>Pseudomonadota</taxon>
        <taxon>Betaproteobacteria</taxon>
        <taxon>Rhodocyclales</taxon>
        <taxon>Rhodocyclaceae</taxon>
        <taxon>Rhodocyclus</taxon>
    </lineage>
</organism>
<reference evidence="7" key="1">
    <citation type="submission" date="2020-03" db="EMBL/GenBank/DDBJ databases">
        <title>Whole-genome sequence of the purple nonsulfur bacterium Rhodocyclus tenuis DSM112.</title>
        <authorList>
            <person name="Kyndt J.A."/>
            <person name="Meyer T.E."/>
        </authorList>
    </citation>
    <scope>NUCLEOTIDE SEQUENCE [LARGE SCALE GENOMIC DNA]</scope>
    <source>
        <strain evidence="7">DSM 112</strain>
    </source>
</reference>
<dbReference type="PROSITE" id="PS50088">
    <property type="entry name" value="ANK_REPEAT"/>
    <property type="match status" value="3"/>
</dbReference>
<keyword evidence="5" id="KW-0732">Signal</keyword>
<evidence type="ECO:0000256" key="3">
    <source>
        <dbReference type="PROSITE-ProRule" id="PRU00023"/>
    </source>
</evidence>
<sequence>MATRTGLAATPVAGGRNGGRGWFGHCLRRCGIALAALLTFALLPVAAQAAAPDPIEFGVTVERGDVRTVKRWLDEGLSPDFIADRLGTGLMIAAWNGDIPMMSLFVERGATVRQTNRAGEQALLLAAWNGHLPAVQWLLDHGATLNRPDLQWSALHYAVFNGQEKVAQFLIERGAKIDARSPNASTPLMLAAREGRESLAKTLLEAGADTKAKNDWGDSALTLAMRYDHLRLGRMISTPEEFAIAARAPKESFGPVSRSVSAPGEIDELLRQLRQAQAEGRPTDELRQKFFAAVNTFRQNTTPTPQAARRPFPLPQTPGTLVITGRRGQVGSERAELQSSAPVAKPASAGAAEAGNGGRAPAASTPGQVADLLRELRLAEVQGRPTQDIQRRLNEALDRLPR</sequence>
<evidence type="ECO:0000256" key="5">
    <source>
        <dbReference type="SAM" id="SignalP"/>
    </source>
</evidence>
<proteinExistence type="predicted"/>
<dbReference type="Pfam" id="PF00023">
    <property type="entry name" value="Ank"/>
    <property type="match status" value="1"/>
</dbReference>